<proteinExistence type="inferred from homology"/>
<organism evidence="9 10">
    <name type="scientific">Chryseobacterium antibioticum</name>
    <dbReference type="NCBI Taxonomy" id="2728847"/>
    <lineage>
        <taxon>Bacteria</taxon>
        <taxon>Pseudomonadati</taxon>
        <taxon>Bacteroidota</taxon>
        <taxon>Flavobacteriia</taxon>
        <taxon>Flavobacteriales</taxon>
        <taxon>Weeksellaceae</taxon>
        <taxon>Chryseobacterium group</taxon>
        <taxon>Chryseobacterium</taxon>
    </lineage>
</organism>
<keyword evidence="7" id="KW-0238">DNA-binding</keyword>
<name>A0A7Y0FQD5_9FLAO</name>
<evidence type="ECO:0000256" key="6">
    <source>
        <dbReference type="ARBA" id="ARBA00023029"/>
    </source>
</evidence>
<comment type="similarity">
    <text evidence="2">Belongs to the type II topoisomerase GyrB family.</text>
</comment>
<keyword evidence="8" id="KW-0413">Isomerase</keyword>
<evidence type="ECO:0000256" key="8">
    <source>
        <dbReference type="ARBA" id="ARBA00023235"/>
    </source>
</evidence>
<reference evidence="9 10" key="1">
    <citation type="submission" date="2020-04" db="EMBL/GenBank/DDBJ databases">
        <title>Chryseobacterium sp. RP-3-3 sp. nov., isolated from Jeju soil.</title>
        <authorList>
            <person name="Dahal R.H."/>
        </authorList>
    </citation>
    <scope>NUCLEOTIDE SEQUENCE [LARGE SCALE GENOMIC DNA]</scope>
    <source>
        <strain evidence="9 10">RP-3-3</strain>
    </source>
</reference>
<dbReference type="InterPro" id="IPR036890">
    <property type="entry name" value="HATPase_C_sf"/>
</dbReference>
<sequence length="203" mass="23405">MEEKKYTASNIQSLEGMEHVRLRPQMYFEDCFKEGNLNLLVLGALCHAIDEFFDNNCSHIIINCSENSFNIKYNAGMSLEKSNFLTKAECIMTKIGACSNEKKHLEVGHEFCHISMAIINAVSDKCELETIYKKQKGHFIFKKGNIDFKEISDTDILKDSTQISFEMNKDVFGELTFELNDLQLKLNLLKEKLPNLQLELYKL</sequence>
<dbReference type="Proteomes" id="UP000544054">
    <property type="component" value="Unassembled WGS sequence"/>
</dbReference>
<dbReference type="SUPFAM" id="SSF55874">
    <property type="entry name" value="ATPase domain of HSP90 chaperone/DNA topoisomerase II/histidine kinase"/>
    <property type="match status" value="1"/>
</dbReference>
<dbReference type="RefSeq" id="WP_169233080.1">
    <property type="nucleotide sequence ID" value="NZ_JABBGI010000002.1"/>
</dbReference>
<evidence type="ECO:0000256" key="2">
    <source>
        <dbReference type="ARBA" id="ARBA00010708"/>
    </source>
</evidence>
<keyword evidence="6" id="KW-0799">Topoisomerase</keyword>
<dbReference type="GO" id="GO:0003918">
    <property type="term" value="F:DNA topoisomerase type II (double strand cut, ATP-hydrolyzing) activity"/>
    <property type="evidence" value="ECO:0007669"/>
    <property type="project" value="UniProtKB-EC"/>
</dbReference>
<evidence type="ECO:0000313" key="9">
    <source>
        <dbReference type="EMBL" id="NML68491.1"/>
    </source>
</evidence>
<gene>
    <name evidence="9" type="ORF">HHL23_01565</name>
</gene>
<evidence type="ECO:0000256" key="4">
    <source>
        <dbReference type="ARBA" id="ARBA00022741"/>
    </source>
</evidence>
<dbReference type="GO" id="GO:0005524">
    <property type="term" value="F:ATP binding"/>
    <property type="evidence" value="ECO:0007669"/>
    <property type="project" value="UniProtKB-KW"/>
</dbReference>
<dbReference type="EC" id="5.6.2.2" evidence="3"/>
<protein>
    <recommendedName>
        <fullName evidence="3">DNA topoisomerase (ATP-hydrolyzing)</fullName>
        <ecNumber evidence="3">5.6.2.2</ecNumber>
    </recommendedName>
</protein>
<comment type="caution">
    <text evidence="9">The sequence shown here is derived from an EMBL/GenBank/DDBJ whole genome shotgun (WGS) entry which is preliminary data.</text>
</comment>
<evidence type="ECO:0000256" key="5">
    <source>
        <dbReference type="ARBA" id="ARBA00022840"/>
    </source>
</evidence>
<dbReference type="PANTHER" id="PTHR45866">
    <property type="entry name" value="DNA GYRASE/TOPOISOMERASE SUBUNIT B"/>
    <property type="match status" value="1"/>
</dbReference>
<dbReference type="AlphaFoldDB" id="A0A7Y0FQD5"/>
<evidence type="ECO:0000256" key="7">
    <source>
        <dbReference type="ARBA" id="ARBA00023125"/>
    </source>
</evidence>
<comment type="catalytic activity">
    <reaction evidence="1">
        <text>ATP-dependent breakage, passage and rejoining of double-stranded DNA.</text>
        <dbReference type="EC" id="5.6.2.2"/>
    </reaction>
</comment>
<evidence type="ECO:0000313" key="10">
    <source>
        <dbReference type="Proteomes" id="UP000544054"/>
    </source>
</evidence>
<keyword evidence="5" id="KW-0067">ATP-binding</keyword>
<dbReference type="EMBL" id="JABBGI010000002">
    <property type="protein sequence ID" value="NML68491.1"/>
    <property type="molecule type" value="Genomic_DNA"/>
</dbReference>
<keyword evidence="10" id="KW-1185">Reference proteome</keyword>
<evidence type="ECO:0000256" key="3">
    <source>
        <dbReference type="ARBA" id="ARBA00012895"/>
    </source>
</evidence>
<dbReference type="GO" id="GO:0003677">
    <property type="term" value="F:DNA binding"/>
    <property type="evidence" value="ECO:0007669"/>
    <property type="project" value="UniProtKB-KW"/>
</dbReference>
<keyword evidence="4" id="KW-0547">Nucleotide-binding</keyword>
<dbReference type="Gene3D" id="3.30.565.10">
    <property type="entry name" value="Histidine kinase-like ATPase, C-terminal domain"/>
    <property type="match status" value="1"/>
</dbReference>
<dbReference type="PANTHER" id="PTHR45866:SF1">
    <property type="entry name" value="DNA GYRASE SUBUNIT B, MITOCHONDRIAL"/>
    <property type="match status" value="1"/>
</dbReference>
<evidence type="ECO:0000256" key="1">
    <source>
        <dbReference type="ARBA" id="ARBA00000185"/>
    </source>
</evidence>
<accession>A0A7Y0FQD5</accession>